<keyword evidence="2" id="KW-1185">Reference proteome</keyword>
<reference evidence="1 2" key="1">
    <citation type="submission" date="2022-10" db="EMBL/GenBank/DDBJ databases">
        <title>Roseococcus glaciei nov., sp. nov., isolated from glacier.</title>
        <authorList>
            <person name="Liu Q."/>
            <person name="Xin Y.-H."/>
        </authorList>
    </citation>
    <scope>NUCLEOTIDE SEQUENCE [LARGE SCALE GENOMIC DNA]</scope>
    <source>
        <strain evidence="1 2">MDT2-1-1</strain>
    </source>
</reference>
<evidence type="ECO:0000313" key="2">
    <source>
        <dbReference type="Proteomes" id="UP001526430"/>
    </source>
</evidence>
<sequence>MRDWIWDGTDLVHSAVGIRIGCPLDWHSLVPVPWQVLRGDLGHL</sequence>
<name>A0ABT3NTR2_9PROT</name>
<dbReference type="EMBL" id="JAPFQI010000004">
    <property type="protein sequence ID" value="MCW8085551.1"/>
    <property type="molecule type" value="Genomic_DNA"/>
</dbReference>
<organism evidence="1 2">
    <name type="scientific">Sabulicella glaciei</name>
    <dbReference type="NCBI Taxonomy" id="2984948"/>
    <lineage>
        <taxon>Bacteria</taxon>
        <taxon>Pseudomonadati</taxon>
        <taxon>Pseudomonadota</taxon>
        <taxon>Alphaproteobacteria</taxon>
        <taxon>Acetobacterales</taxon>
        <taxon>Acetobacteraceae</taxon>
        <taxon>Sabulicella</taxon>
    </lineage>
</organism>
<accession>A0ABT3NTR2</accession>
<evidence type="ECO:0000313" key="1">
    <source>
        <dbReference type="EMBL" id="MCW8085551.1"/>
    </source>
</evidence>
<proteinExistence type="predicted"/>
<dbReference type="RefSeq" id="WP_301589460.1">
    <property type="nucleotide sequence ID" value="NZ_JAPFQI010000004.1"/>
</dbReference>
<protein>
    <submittedName>
        <fullName evidence="1">Uncharacterized protein</fullName>
    </submittedName>
</protein>
<comment type="caution">
    <text evidence="1">The sequence shown here is derived from an EMBL/GenBank/DDBJ whole genome shotgun (WGS) entry which is preliminary data.</text>
</comment>
<gene>
    <name evidence="1" type="ORF">OF850_07935</name>
</gene>
<dbReference type="Proteomes" id="UP001526430">
    <property type="component" value="Unassembled WGS sequence"/>
</dbReference>